<dbReference type="EMBL" id="QYUJ01000014">
    <property type="protein sequence ID" value="RJF73678.1"/>
    <property type="molecule type" value="Genomic_DNA"/>
</dbReference>
<comment type="caution">
    <text evidence="4">The sequence shown here is derived from an EMBL/GenBank/DDBJ whole genome shotgun (WGS) entry which is preliminary data.</text>
</comment>
<dbReference type="PANTHER" id="PTHR43877">
    <property type="entry name" value="AMINOALKYLPHOSPHONATE N-ACETYLTRANSFERASE-RELATED-RELATED"/>
    <property type="match status" value="1"/>
</dbReference>
<dbReference type="SUPFAM" id="SSF55729">
    <property type="entry name" value="Acyl-CoA N-acyltransferases (Nat)"/>
    <property type="match status" value="1"/>
</dbReference>
<evidence type="ECO:0000256" key="2">
    <source>
        <dbReference type="ARBA" id="ARBA00023315"/>
    </source>
</evidence>
<dbReference type="InterPro" id="IPR050832">
    <property type="entry name" value="Bact_Acetyltransf"/>
</dbReference>
<dbReference type="Pfam" id="PF00583">
    <property type="entry name" value="Acetyltransf_1"/>
    <property type="match status" value="1"/>
</dbReference>
<proteinExistence type="predicted"/>
<evidence type="ECO:0000259" key="3">
    <source>
        <dbReference type="PROSITE" id="PS51186"/>
    </source>
</evidence>
<dbReference type="PROSITE" id="PS51186">
    <property type="entry name" value="GNAT"/>
    <property type="match status" value="1"/>
</dbReference>
<gene>
    <name evidence="4" type="ORF">D3875_11140</name>
</gene>
<keyword evidence="2" id="KW-0012">Acyltransferase</keyword>
<protein>
    <submittedName>
        <fullName evidence="4">GNAT family N-acetyltransferase</fullName>
    </submittedName>
</protein>
<dbReference type="AlphaFoldDB" id="A0A418VC02"/>
<dbReference type="OrthoDB" id="70840at2"/>
<evidence type="ECO:0000313" key="4">
    <source>
        <dbReference type="EMBL" id="RJF73678.1"/>
    </source>
</evidence>
<keyword evidence="5" id="KW-1185">Reference proteome</keyword>
<dbReference type="InterPro" id="IPR016181">
    <property type="entry name" value="Acyl_CoA_acyltransferase"/>
</dbReference>
<dbReference type="Gene3D" id="3.40.630.30">
    <property type="match status" value="1"/>
</dbReference>
<dbReference type="Proteomes" id="UP000286287">
    <property type="component" value="Unassembled WGS sequence"/>
</dbReference>
<name>A0A418VC02_9DEIO</name>
<feature type="domain" description="N-acetyltransferase" evidence="3">
    <location>
        <begin position="1"/>
        <end position="151"/>
    </location>
</feature>
<dbReference type="InterPro" id="IPR000182">
    <property type="entry name" value="GNAT_dom"/>
</dbReference>
<dbReference type="CDD" id="cd04301">
    <property type="entry name" value="NAT_SF"/>
    <property type="match status" value="1"/>
</dbReference>
<evidence type="ECO:0000256" key="1">
    <source>
        <dbReference type="ARBA" id="ARBA00022679"/>
    </source>
</evidence>
<accession>A0A418VC02</accession>
<keyword evidence="1 4" id="KW-0808">Transferase</keyword>
<sequence>MIAFHRYPDEPDAAERPLYAAWVEEAIGRGIYVGFLLESAGAVIAGAGLTLLEWGPTRADPQPYRARLVNVWTHPAWRRQGNARALVQACLDAAQERGVTRLSLGTTDPGRPLYEGLGFRASPTEMTVNLVAPSPGSRRDCKACPDVPFMPEPLP</sequence>
<dbReference type="GO" id="GO:0016747">
    <property type="term" value="F:acyltransferase activity, transferring groups other than amino-acyl groups"/>
    <property type="evidence" value="ECO:0007669"/>
    <property type="project" value="InterPro"/>
</dbReference>
<reference evidence="4 5" key="1">
    <citation type="submission" date="2018-09" db="EMBL/GenBank/DDBJ databases">
        <authorList>
            <person name="Zhu H."/>
        </authorList>
    </citation>
    <scope>NUCLEOTIDE SEQUENCE [LARGE SCALE GENOMIC DNA]</scope>
    <source>
        <strain evidence="4 5">K2S05-167</strain>
    </source>
</reference>
<evidence type="ECO:0000313" key="5">
    <source>
        <dbReference type="Proteomes" id="UP000286287"/>
    </source>
</evidence>
<organism evidence="4 5">
    <name type="scientific">Deinococcus cavernae</name>
    <dbReference type="NCBI Taxonomy" id="2320857"/>
    <lineage>
        <taxon>Bacteria</taxon>
        <taxon>Thermotogati</taxon>
        <taxon>Deinococcota</taxon>
        <taxon>Deinococci</taxon>
        <taxon>Deinococcales</taxon>
        <taxon>Deinococcaceae</taxon>
        <taxon>Deinococcus</taxon>
    </lineage>
</organism>